<dbReference type="GO" id="GO:0003691">
    <property type="term" value="F:double-stranded telomeric DNA binding"/>
    <property type="evidence" value="ECO:0007669"/>
    <property type="project" value="InterPro"/>
</dbReference>
<keyword evidence="4" id="KW-0238">DNA-binding</keyword>
<evidence type="ECO:0000313" key="6">
    <source>
        <dbReference type="EMBL" id="KAC9151528.1"/>
    </source>
</evidence>
<evidence type="ECO:0000313" key="7">
    <source>
        <dbReference type="Proteomes" id="UP000326396"/>
    </source>
</evidence>
<proteinExistence type="predicted"/>
<dbReference type="OrthoDB" id="608866at2759"/>
<dbReference type="PANTHER" id="PTHR46267:SF15">
    <property type="entry name" value="WINGED HELIX-TURN-HELIX TRANSCRIPTION REPRESSOR DNA-BINDING PROTEIN-RELATED"/>
    <property type="match status" value="1"/>
</dbReference>
<dbReference type="GO" id="GO:0005694">
    <property type="term" value="C:chromosome"/>
    <property type="evidence" value="ECO:0007669"/>
    <property type="project" value="UniProtKB-SubCell"/>
</dbReference>
<sequence length="167" mass="18221">MTRNCYVSDQVQNCYRLRREAVNGINGPVPKPKEIWPRLSGPFNSHLGETLEEAAVAAAYKVAEAENKMFVAAEAVKEAERVYKMAEEAETFLHLAKEIYERCNISLPLGGLPQPNLVGLGKGMGVELPTTKTNNGTKQGGETEADVCKETADGRGCGDLNCSWSSW</sequence>
<evidence type="ECO:0000256" key="4">
    <source>
        <dbReference type="ARBA" id="ARBA00023125"/>
    </source>
</evidence>
<comment type="caution">
    <text evidence="6">The sequence shown here is derived from an EMBL/GenBank/DDBJ whole genome shotgun (WGS) entry which is preliminary data.</text>
</comment>
<protein>
    <submittedName>
        <fullName evidence="6">Uncharacterized protein</fullName>
    </submittedName>
</protein>
<keyword evidence="5" id="KW-0539">Nucleus</keyword>
<name>A0A5N6L6U3_9ASTR</name>
<evidence type="ECO:0000256" key="1">
    <source>
        <dbReference type="ARBA" id="ARBA00004123"/>
    </source>
</evidence>
<evidence type="ECO:0000256" key="3">
    <source>
        <dbReference type="ARBA" id="ARBA00022454"/>
    </source>
</evidence>
<dbReference type="EMBL" id="SZYD01002781">
    <property type="protein sequence ID" value="KAC9151528.1"/>
    <property type="molecule type" value="Genomic_DNA"/>
</dbReference>
<keyword evidence="7" id="KW-1185">Reference proteome</keyword>
<organism evidence="6 7">
    <name type="scientific">Mikania micrantha</name>
    <name type="common">bitter vine</name>
    <dbReference type="NCBI Taxonomy" id="192012"/>
    <lineage>
        <taxon>Eukaryota</taxon>
        <taxon>Viridiplantae</taxon>
        <taxon>Streptophyta</taxon>
        <taxon>Embryophyta</taxon>
        <taxon>Tracheophyta</taxon>
        <taxon>Spermatophyta</taxon>
        <taxon>Magnoliopsida</taxon>
        <taxon>eudicotyledons</taxon>
        <taxon>Gunneridae</taxon>
        <taxon>Pentapetalae</taxon>
        <taxon>asterids</taxon>
        <taxon>campanulids</taxon>
        <taxon>Asterales</taxon>
        <taxon>Asteraceae</taxon>
        <taxon>Asteroideae</taxon>
        <taxon>Heliantheae alliance</taxon>
        <taxon>Eupatorieae</taxon>
        <taxon>Mikania</taxon>
    </lineage>
</organism>
<dbReference type="GO" id="GO:0005634">
    <property type="term" value="C:nucleus"/>
    <property type="evidence" value="ECO:0007669"/>
    <property type="project" value="UniProtKB-SubCell"/>
</dbReference>
<reference evidence="6 7" key="1">
    <citation type="submission" date="2019-05" db="EMBL/GenBank/DDBJ databases">
        <title>Mikania micrantha, genome provides insights into the molecular mechanism of rapid growth.</title>
        <authorList>
            <person name="Liu B."/>
        </authorList>
    </citation>
    <scope>NUCLEOTIDE SEQUENCE [LARGE SCALE GENOMIC DNA]</scope>
    <source>
        <strain evidence="6">NLD-2019</strain>
        <tissue evidence="6">Leaf</tissue>
    </source>
</reference>
<dbReference type="Proteomes" id="UP000326396">
    <property type="component" value="Unassembled WGS sequence"/>
</dbReference>
<dbReference type="PANTHER" id="PTHR46267">
    <property type="entry name" value="SINGLE MYB HISTONE 4"/>
    <property type="match status" value="1"/>
</dbReference>
<evidence type="ECO:0000256" key="5">
    <source>
        <dbReference type="ARBA" id="ARBA00023242"/>
    </source>
</evidence>
<dbReference type="InterPro" id="IPR044597">
    <property type="entry name" value="SMH1-6"/>
</dbReference>
<keyword evidence="3" id="KW-0158">Chromosome</keyword>
<comment type="subcellular location">
    <subcellularLocation>
        <location evidence="2">Chromosome</location>
    </subcellularLocation>
    <subcellularLocation>
        <location evidence="1">Nucleus</location>
    </subcellularLocation>
</comment>
<gene>
    <name evidence="6" type="ORF">E3N88_46291</name>
</gene>
<evidence type="ECO:0000256" key="2">
    <source>
        <dbReference type="ARBA" id="ARBA00004286"/>
    </source>
</evidence>
<dbReference type="AlphaFoldDB" id="A0A5N6L6U3"/>
<accession>A0A5N6L6U3</accession>